<comment type="function">
    <text evidence="6">Together with LptD, is involved in the assembly of lipopolysaccharide (LPS) at the surface of the outer membrane. Required for the proper assembly of LptD. Binds LPS and may serve as the LPS recognition site at the outer membrane.</text>
</comment>
<accession>A0A356LFW6</accession>
<evidence type="ECO:0000256" key="4">
    <source>
        <dbReference type="ARBA" id="ARBA00023237"/>
    </source>
</evidence>
<dbReference type="PANTHER" id="PTHR38098:SF1">
    <property type="entry name" value="LPS-ASSEMBLY LIPOPROTEIN LPTE"/>
    <property type="match status" value="1"/>
</dbReference>
<evidence type="ECO:0000256" key="5">
    <source>
        <dbReference type="ARBA" id="ARBA00023288"/>
    </source>
</evidence>
<gene>
    <name evidence="6" type="primary">lptE</name>
    <name evidence="7" type="ORF">DD666_08600</name>
</gene>
<sequence length="189" mass="21007">MVYSFSFLRWHQALLAALLLSLVLAGCGFKLRGEKPLPFTTMYTNIESNSRFGSYLRRSLKASSPSLQFVDNASAAQVVLSQLERIQSQREVSLNSQGQVEEYELTLRLTFQLVSNSGQLLIPPSTLTSTRTLPYDEANSQAKAQEMVTLYQDMEAQMVGQLVRRISSDDVIQGYQQGAGTPGDAQFAR</sequence>
<reference evidence="7 8" key="1">
    <citation type="journal article" date="2018" name="Nat. Biotechnol.">
        <title>A standardized bacterial taxonomy based on genome phylogeny substantially revises the tree of life.</title>
        <authorList>
            <person name="Parks D.H."/>
            <person name="Chuvochina M."/>
            <person name="Waite D.W."/>
            <person name="Rinke C."/>
            <person name="Skarshewski A."/>
            <person name="Chaumeil P.A."/>
            <person name="Hugenholtz P."/>
        </authorList>
    </citation>
    <scope>NUCLEOTIDE SEQUENCE [LARGE SCALE GENOMIC DNA]</scope>
    <source>
        <strain evidence="7">UBA10707</strain>
    </source>
</reference>
<dbReference type="PANTHER" id="PTHR38098">
    <property type="entry name" value="LPS-ASSEMBLY LIPOPROTEIN LPTE"/>
    <property type="match status" value="1"/>
</dbReference>
<evidence type="ECO:0000256" key="2">
    <source>
        <dbReference type="ARBA" id="ARBA00023136"/>
    </source>
</evidence>
<dbReference type="Gene3D" id="3.30.160.150">
    <property type="entry name" value="Lipoprotein like domain"/>
    <property type="match status" value="1"/>
</dbReference>
<dbReference type="GO" id="GO:0009279">
    <property type="term" value="C:cell outer membrane"/>
    <property type="evidence" value="ECO:0007669"/>
    <property type="project" value="UniProtKB-UniRule"/>
</dbReference>
<dbReference type="GO" id="GO:1990351">
    <property type="term" value="C:transporter complex"/>
    <property type="evidence" value="ECO:0007669"/>
    <property type="project" value="TreeGrafter"/>
</dbReference>
<evidence type="ECO:0000256" key="3">
    <source>
        <dbReference type="ARBA" id="ARBA00023139"/>
    </source>
</evidence>
<evidence type="ECO:0000313" key="7">
    <source>
        <dbReference type="EMBL" id="HBP29461.1"/>
    </source>
</evidence>
<evidence type="ECO:0000256" key="1">
    <source>
        <dbReference type="ARBA" id="ARBA00022729"/>
    </source>
</evidence>
<comment type="caution">
    <text evidence="7">The sequence shown here is derived from an EMBL/GenBank/DDBJ whole genome shotgun (WGS) entry which is preliminary data.</text>
</comment>
<dbReference type="GO" id="GO:0043165">
    <property type="term" value="P:Gram-negative-bacterium-type cell outer membrane assembly"/>
    <property type="evidence" value="ECO:0007669"/>
    <property type="project" value="UniProtKB-UniRule"/>
</dbReference>
<dbReference type="GO" id="GO:0015920">
    <property type="term" value="P:lipopolysaccharide transport"/>
    <property type="evidence" value="ECO:0007669"/>
    <property type="project" value="TreeGrafter"/>
</dbReference>
<dbReference type="Proteomes" id="UP000264036">
    <property type="component" value="Unassembled WGS sequence"/>
</dbReference>
<dbReference type="GO" id="GO:0001530">
    <property type="term" value="F:lipopolysaccharide binding"/>
    <property type="evidence" value="ECO:0007669"/>
    <property type="project" value="TreeGrafter"/>
</dbReference>
<dbReference type="EMBL" id="DOEK01000021">
    <property type="protein sequence ID" value="HBP29461.1"/>
    <property type="molecule type" value="Genomic_DNA"/>
</dbReference>
<evidence type="ECO:0000313" key="8">
    <source>
        <dbReference type="Proteomes" id="UP000264036"/>
    </source>
</evidence>
<name>A0A356LFW6_9BURK</name>
<comment type="similarity">
    <text evidence="6">Belongs to the LptE lipoprotein family.</text>
</comment>
<dbReference type="Pfam" id="PF04390">
    <property type="entry name" value="LptE"/>
    <property type="match status" value="1"/>
</dbReference>
<evidence type="ECO:0000256" key="6">
    <source>
        <dbReference type="HAMAP-Rule" id="MF_01186"/>
    </source>
</evidence>
<dbReference type="HAMAP" id="MF_01186">
    <property type="entry name" value="LPS_assembly_LptE"/>
    <property type="match status" value="1"/>
</dbReference>
<organism evidence="7 8">
    <name type="scientific">Advenella kashmirensis</name>
    <dbReference type="NCBI Taxonomy" id="310575"/>
    <lineage>
        <taxon>Bacteria</taxon>
        <taxon>Pseudomonadati</taxon>
        <taxon>Pseudomonadota</taxon>
        <taxon>Betaproteobacteria</taxon>
        <taxon>Burkholderiales</taxon>
        <taxon>Alcaligenaceae</taxon>
    </lineage>
</organism>
<keyword evidence="3" id="KW-0564">Palmitate</keyword>
<dbReference type="InterPro" id="IPR007485">
    <property type="entry name" value="LPS_assembly_LptE"/>
</dbReference>
<keyword evidence="2 6" id="KW-0472">Membrane</keyword>
<comment type="subunit">
    <text evidence="6">Component of the lipopolysaccharide transport and assembly complex. Interacts with LptD.</text>
</comment>
<protein>
    <recommendedName>
        <fullName evidence="6">LPS-assembly lipoprotein LptE</fullName>
    </recommendedName>
</protein>
<keyword evidence="1" id="KW-0732">Signal</keyword>
<dbReference type="AlphaFoldDB" id="A0A356LFW6"/>
<keyword evidence="5" id="KW-0449">Lipoprotein</keyword>
<proteinExistence type="inferred from homology"/>
<keyword evidence="4 6" id="KW-0998">Cell outer membrane</keyword>